<evidence type="ECO:0000313" key="5">
    <source>
        <dbReference type="Proteomes" id="UP000653454"/>
    </source>
</evidence>
<sequence>MDAAYELSKLSRYLDFIHMMCYDYHGTWDGVVGANAPLTGLSEEDVLSIVGDCRYPPKNLLLQKYIEVYRALGASKETMDAAYELSKLSRYLDFIHMMCYDYHGTWDGVVGANAPLTGLSEEDVLSITMDAAYELSKLSRYLDFIHMMCYDYRGTWDGVVGANAPLTGLGEDDVLSILSRYLDFIHMMCYDYHGTWDSVVGANAPLTGLGEEDVLSIYTEVYRALGARKETMDAAYELSKLSRYLDFIHMMCYDYHGTWDGVVGANAPLTGLSEEDVLSIEYTIKYMLSHGVSPYKMVLGLPMYGRSFVLTDPSTKDIIFGKTPAQSQGFKGPYTREAGFLGYNEANLQNLRRLWQCPECNGKINTRRRGDSTPIRRLPDAASAGAPDMDMSCEEIEPATENTATHRTGSGDSDSITYDKFAELMDKKLEYKLGTKIDSLKCILEGKLEAMISKFESNLTNISDTLSTRLQQACDDIISLNKRLLTVELENQQLRSDLSAANANHNAAAGPGSEQDGTIAQLQESIAELRSDLNEREQSALLTDIEISGIPELDGESPLHIVMAVAKKLGTILEERDIVSAMRMGPRRIVSISSSGPTSRPRPLVIRLTRRATRDELIKCARVRRGATTTDLGLAAHDPKPFYLNERLTKFNRILFGKVRVSRQQKNWKHAWTRDGRIYARQTDVSPAFLIRSEADLEHIFGVNLPKSST</sequence>
<dbReference type="GO" id="GO:0008061">
    <property type="term" value="F:chitin binding"/>
    <property type="evidence" value="ECO:0007669"/>
    <property type="project" value="InterPro"/>
</dbReference>
<dbReference type="InterPro" id="IPR017853">
    <property type="entry name" value="GH"/>
</dbReference>
<dbReference type="InterPro" id="IPR050314">
    <property type="entry name" value="Glycosyl_Hydrlase_18"/>
</dbReference>
<reference evidence="4" key="1">
    <citation type="submission" date="2020-11" db="EMBL/GenBank/DDBJ databases">
        <authorList>
            <person name="Whiteford S."/>
        </authorList>
    </citation>
    <scope>NUCLEOTIDE SEQUENCE</scope>
</reference>
<dbReference type="GO" id="GO:0005975">
    <property type="term" value="P:carbohydrate metabolic process"/>
    <property type="evidence" value="ECO:0007669"/>
    <property type="project" value="InterPro"/>
</dbReference>
<dbReference type="PROSITE" id="PS51910">
    <property type="entry name" value="GH18_2"/>
    <property type="match status" value="1"/>
</dbReference>
<dbReference type="AlphaFoldDB" id="A0A8S4GB21"/>
<feature type="region of interest" description="Disordered" evidence="2">
    <location>
        <begin position="366"/>
        <end position="388"/>
    </location>
</feature>
<dbReference type="InterPro" id="IPR057251">
    <property type="entry name" value="FP_C"/>
</dbReference>
<feature type="coiled-coil region" evidence="1">
    <location>
        <begin position="484"/>
        <end position="539"/>
    </location>
</feature>
<dbReference type="Proteomes" id="UP000653454">
    <property type="component" value="Unassembled WGS sequence"/>
</dbReference>
<dbReference type="Gene3D" id="3.20.20.80">
    <property type="entry name" value="Glycosidases"/>
    <property type="match status" value="5"/>
</dbReference>
<dbReference type="Gene3D" id="3.10.50.10">
    <property type="match status" value="1"/>
</dbReference>
<dbReference type="GO" id="GO:0006032">
    <property type="term" value="P:chitin catabolic process"/>
    <property type="evidence" value="ECO:0007669"/>
    <property type="project" value="TreeGrafter"/>
</dbReference>
<dbReference type="PANTHER" id="PTHR11177">
    <property type="entry name" value="CHITINASE"/>
    <property type="match status" value="1"/>
</dbReference>
<dbReference type="GO" id="GO:0005576">
    <property type="term" value="C:extracellular region"/>
    <property type="evidence" value="ECO:0007669"/>
    <property type="project" value="TreeGrafter"/>
</dbReference>
<evidence type="ECO:0000259" key="3">
    <source>
        <dbReference type="PROSITE" id="PS51910"/>
    </source>
</evidence>
<dbReference type="Pfam" id="PF25298">
    <property type="entry name" value="Baculo_FP_2nd"/>
    <property type="match status" value="1"/>
</dbReference>
<dbReference type="InterPro" id="IPR001223">
    <property type="entry name" value="Glyco_hydro18_cat"/>
</dbReference>
<evidence type="ECO:0000256" key="2">
    <source>
        <dbReference type="SAM" id="MobiDB-lite"/>
    </source>
</evidence>
<dbReference type="PANTHER" id="PTHR11177:SF403">
    <property type="entry name" value="CHITINASE 2-RELATED"/>
    <property type="match status" value="1"/>
</dbReference>
<protein>
    <submittedName>
        <fullName evidence="4">(diamondback moth) hypothetical protein</fullName>
    </submittedName>
</protein>
<dbReference type="InterPro" id="IPR011583">
    <property type="entry name" value="Chitinase_II/V-like_cat"/>
</dbReference>
<dbReference type="Pfam" id="PF00704">
    <property type="entry name" value="Glyco_hydro_18"/>
    <property type="match status" value="3"/>
</dbReference>
<gene>
    <name evidence="4" type="ORF">PLXY2_LOCUS15184</name>
</gene>
<dbReference type="EMBL" id="CAJHNJ030000170">
    <property type="protein sequence ID" value="CAG9136937.1"/>
    <property type="molecule type" value="Genomic_DNA"/>
</dbReference>
<dbReference type="GO" id="GO:0004568">
    <property type="term" value="F:chitinase activity"/>
    <property type="evidence" value="ECO:0007669"/>
    <property type="project" value="TreeGrafter"/>
</dbReference>
<organism evidence="4 5">
    <name type="scientific">Plutella xylostella</name>
    <name type="common">Diamondback moth</name>
    <name type="synonym">Plutella maculipennis</name>
    <dbReference type="NCBI Taxonomy" id="51655"/>
    <lineage>
        <taxon>Eukaryota</taxon>
        <taxon>Metazoa</taxon>
        <taxon>Ecdysozoa</taxon>
        <taxon>Arthropoda</taxon>
        <taxon>Hexapoda</taxon>
        <taxon>Insecta</taxon>
        <taxon>Pterygota</taxon>
        <taxon>Neoptera</taxon>
        <taxon>Endopterygota</taxon>
        <taxon>Lepidoptera</taxon>
        <taxon>Glossata</taxon>
        <taxon>Ditrysia</taxon>
        <taxon>Yponomeutoidea</taxon>
        <taxon>Plutellidae</taxon>
        <taxon>Plutella</taxon>
    </lineage>
</organism>
<comment type="caution">
    <text evidence="4">The sequence shown here is derived from an EMBL/GenBank/DDBJ whole genome shotgun (WGS) entry which is preliminary data.</text>
</comment>
<feature type="domain" description="GH18" evidence="3">
    <location>
        <begin position="1"/>
        <end position="358"/>
    </location>
</feature>
<evidence type="ECO:0000313" key="4">
    <source>
        <dbReference type="EMBL" id="CAG9136937.1"/>
    </source>
</evidence>
<evidence type="ECO:0000256" key="1">
    <source>
        <dbReference type="SAM" id="Coils"/>
    </source>
</evidence>
<keyword evidence="5" id="KW-1185">Reference proteome</keyword>
<dbReference type="SMART" id="SM00636">
    <property type="entry name" value="Glyco_18"/>
    <property type="match status" value="1"/>
</dbReference>
<keyword evidence="1" id="KW-0175">Coiled coil</keyword>
<dbReference type="SUPFAM" id="SSF51445">
    <property type="entry name" value="(Trans)glycosidases"/>
    <property type="match status" value="5"/>
</dbReference>
<name>A0A8S4GB21_PLUXY</name>
<proteinExistence type="predicted"/>
<accession>A0A8S4GB21</accession>
<dbReference type="InterPro" id="IPR029070">
    <property type="entry name" value="Chitinase_insertion_sf"/>
</dbReference>